<comment type="caution">
    <text evidence="2">The sequence shown here is derived from an EMBL/GenBank/DDBJ whole genome shotgun (WGS) entry which is preliminary data.</text>
</comment>
<dbReference type="EMBL" id="LGRN01000002">
    <property type="protein sequence ID" value="OJD19943.1"/>
    <property type="molecule type" value="Genomic_DNA"/>
</dbReference>
<dbReference type="AlphaFoldDB" id="A0A1J9QUR0"/>
<protein>
    <submittedName>
        <fullName evidence="2">Uncharacterized protein</fullName>
    </submittedName>
</protein>
<feature type="compositionally biased region" description="Acidic residues" evidence="1">
    <location>
        <begin position="248"/>
        <end position="262"/>
    </location>
</feature>
<proteinExistence type="predicted"/>
<feature type="region of interest" description="Disordered" evidence="1">
    <location>
        <begin position="113"/>
        <end position="154"/>
    </location>
</feature>
<feature type="compositionally biased region" description="Polar residues" evidence="1">
    <location>
        <begin position="282"/>
        <end position="295"/>
    </location>
</feature>
<feature type="compositionally biased region" description="Acidic residues" evidence="1">
    <location>
        <begin position="445"/>
        <end position="454"/>
    </location>
</feature>
<feature type="compositionally biased region" description="Polar residues" evidence="1">
    <location>
        <begin position="416"/>
        <end position="433"/>
    </location>
</feature>
<name>A0A1J9QUR0_9EURO</name>
<organism evidence="2 3">
    <name type="scientific">Emergomyces pasteurianus Ep9510</name>
    <dbReference type="NCBI Taxonomy" id="1447872"/>
    <lineage>
        <taxon>Eukaryota</taxon>
        <taxon>Fungi</taxon>
        <taxon>Dikarya</taxon>
        <taxon>Ascomycota</taxon>
        <taxon>Pezizomycotina</taxon>
        <taxon>Eurotiomycetes</taxon>
        <taxon>Eurotiomycetidae</taxon>
        <taxon>Onygenales</taxon>
        <taxon>Ajellomycetaceae</taxon>
        <taxon>Emergomyces</taxon>
    </lineage>
</organism>
<accession>A0A1J9QUR0</accession>
<dbReference type="VEuPathDB" id="FungiDB:AJ78_00137"/>
<feature type="compositionally biased region" description="Basic residues" evidence="1">
    <location>
        <begin position="304"/>
        <end position="315"/>
    </location>
</feature>
<dbReference type="Proteomes" id="UP000182235">
    <property type="component" value="Unassembled WGS sequence"/>
</dbReference>
<dbReference type="OrthoDB" id="5421971at2759"/>
<feature type="region of interest" description="Disordered" evidence="1">
    <location>
        <begin position="181"/>
        <end position="454"/>
    </location>
</feature>
<keyword evidence="3" id="KW-1185">Reference proteome</keyword>
<feature type="compositionally biased region" description="Basic and acidic residues" evidence="1">
    <location>
        <begin position="343"/>
        <end position="371"/>
    </location>
</feature>
<reference evidence="2 3" key="1">
    <citation type="submission" date="2015-07" db="EMBL/GenBank/DDBJ databases">
        <title>Emmonsia species relationships and genome sequence.</title>
        <authorList>
            <consortium name="The Broad Institute Genomics Platform"/>
            <person name="Cuomo C.A."/>
            <person name="Munoz J.F."/>
            <person name="Imamovic A."/>
            <person name="Priest M.E."/>
            <person name="Young S."/>
            <person name="Clay O.K."/>
            <person name="McEwen J.G."/>
        </authorList>
    </citation>
    <scope>NUCLEOTIDE SEQUENCE [LARGE SCALE GENOMIC DNA]</scope>
    <source>
        <strain evidence="2 3">UAMH 9510</strain>
    </source>
</reference>
<evidence type="ECO:0000313" key="2">
    <source>
        <dbReference type="EMBL" id="OJD19943.1"/>
    </source>
</evidence>
<feature type="compositionally biased region" description="Low complexity" evidence="1">
    <location>
        <begin position="316"/>
        <end position="325"/>
    </location>
</feature>
<sequence>MMRPSDPRFRQTINQISHNLESANETAQEGIYSFSHNYIGPCLAGIKNSVQSCTSSCFPSREDQLRRRRRGRSSARAELNFDFYDDWDYDEDATGEGLLGWGNDELDRLLAGSSGARSSAEQPRRNRRMSYGARGGLRKSAVLPNDERRDPTVFPSSSFLGFLERFPWRIGARGIRYRPSAADLQENPGGARRNVMEGEPLIEGSDDSDLDGSKDDEGVLATKTRSRSGTQSSRETSNSLSSRGDLLPSDDEEDAVPLDDEFTMTLGRRDTGSSGFPDAPPTTRSASGTSMKTTVSSKDSRTSGKGKGKRRRNSRRNISSKSPKSPVSDGEMVETMHIPSMLDLKREEEQARYEEEREIERRRQAAQELAKRRGLSMNKDNRKPDDESGDIPQDLQHEQQQHEQQQQHSDDPTHEIISSNINVPPTSAGQNLQTTDPDNPPTPSDDLETGGEEP</sequence>
<evidence type="ECO:0000256" key="1">
    <source>
        <dbReference type="SAM" id="MobiDB-lite"/>
    </source>
</evidence>
<evidence type="ECO:0000313" key="3">
    <source>
        <dbReference type="Proteomes" id="UP000182235"/>
    </source>
</evidence>
<gene>
    <name evidence="2" type="ORF">AJ78_00137</name>
</gene>
<feature type="compositionally biased region" description="Low complexity" evidence="1">
    <location>
        <begin position="232"/>
        <end position="242"/>
    </location>
</feature>